<protein>
    <recommendedName>
        <fullName evidence="5">Integrase</fullName>
    </recommendedName>
</protein>
<dbReference type="Gene3D" id="1.10.443.10">
    <property type="entry name" value="Intergrase catalytic core"/>
    <property type="match status" value="1"/>
</dbReference>
<gene>
    <name evidence="3" type="ORF">BDD16_003272</name>
</gene>
<dbReference type="GO" id="GO:0015074">
    <property type="term" value="P:DNA integration"/>
    <property type="evidence" value="ECO:0007669"/>
    <property type="project" value="InterPro"/>
</dbReference>
<dbReference type="RefSeq" id="WP_179634957.1">
    <property type="nucleotide sequence ID" value="NZ_JACCFH010000001.1"/>
</dbReference>
<dbReference type="SUPFAM" id="SSF56349">
    <property type="entry name" value="DNA breaking-rejoining enzymes"/>
    <property type="match status" value="1"/>
</dbReference>
<evidence type="ECO:0000256" key="1">
    <source>
        <dbReference type="ARBA" id="ARBA00023172"/>
    </source>
</evidence>
<reference evidence="3 4" key="1">
    <citation type="submission" date="2020-07" db="EMBL/GenBank/DDBJ databases">
        <title>Genomic Encyclopedia of Archaeal and Bacterial Type Strains, Phase II (KMG-II): from individual species to whole genera.</title>
        <authorList>
            <person name="Goeker M."/>
        </authorList>
    </citation>
    <scope>NUCLEOTIDE SEQUENCE [LARGE SCALE GENOMIC DNA]</scope>
    <source>
        <strain evidence="3 4">DSM 21226</strain>
    </source>
</reference>
<dbReference type="EMBL" id="JACCFH010000001">
    <property type="protein sequence ID" value="NYG34286.1"/>
    <property type="molecule type" value="Genomic_DNA"/>
</dbReference>
<accession>A0A7Y9U869</accession>
<feature type="compositionally biased region" description="Low complexity" evidence="2">
    <location>
        <begin position="196"/>
        <end position="210"/>
    </location>
</feature>
<sequence>MIEAGKLGRPLIERIELVRLIRESLLNYVDGGGRRKTVLGCIEKLRLFLRWADESSTQALSLATVEECYRHWCDALLHRARVGRGLLERTAYGYGSKVGWVLDRVLGRATPLIKSTRLRSRKRGPRAVSPTTDKQNLEEAFAFGRFLLDLADGLSVEAIWGPLPLQILMRNGKTLELWSGLKSPNTLKPPNPKWPAQSRQAEQRAAQNRADWQADRTYRTRYSVINLRITAEMFMLMGQSGVNLAQSHQLRMDQWRFKPSSQGYEIRTYKHRRWGPVVFQIYSEYREVFDRYLHWRKAIFPEDPDGLLFPSLGKNGTPAQRRSDAPPNFKTLQKISKRAGVAFVGPQALRSTNVNWMLRRTADPDLTAEEKQHAKQTLIRVYEKPSLQRAMVQTQVYWAEYDPTMAPPGPGTCTGKNPHPVADMPATAVQPDCMTPSGCLFCDHQRDIDSQDHVWSLASFRFLKSFEEVEAKSNMNQNPAQAAINRITAKLNFIEASSSERAQWVKEALLRLDEERYHPAWKGLIESHVKTPRNHYET</sequence>
<keyword evidence="1" id="KW-0233">DNA recombination</keyword>
<dbReference type="GO" id="GO:0003677">
    <property type="term" value="F:DNA binding"/>
    <property type="evidence" value="ECO:0007669"/>
    <property type="project" value="InterPro"/>
</dbReference>
<evidence type="ECO:0008006" key="5">
    <source>
        <dbReference type="Google" id="ProtNLM"/>
    </source>
</evidence>
<evidence type="ECO:0000256" key="2">
    <source>
        <dbReference type="SAM" id="MobiDB-lite"/>
    </source>
</evidence>
<feature type="region of interest" description="Disordered" evidence="2">
    <location>
        <begin position="182"/>
        <end position="210"/>
    </location>
</feature>
<dbReference type="GO" id="GO:0006310">
    <property type="term" value="P:DNA recombination"/>
    <property type="evidence" value="ECO:0007669"/>
    <property type="project" value="UniProtKB-KW"/>
</dbReference>
<name>A0A7Y9U869_9BURK</name>
<dbReference type="AlphaFoldDB" id="A0A7Y9U869"/>
<evidence type="ECO:0000313" key="3">
    <source>
        <dbReference type="EMBL" id="NYG34286.1"/>
    </source>
</evidence>
<keyword evidence="4" id="KW-1185">Reference proteome</keyword>
<dbReference type="Proteomes" id="UP000518288">
    <property type="component" value="Unassembled WGS sequence"/>
</dbReference>
<dbReference type="InterPro" id="IPR011010">
    <property type="entry name" value="DNA_brk_join_enz"/>
</dbReference>
<evidence type="ECO:0000313" key="4">
    <source>
        <dbReference type="Proteomes" id="UP000518288"/>
    </source>
</evidence>
<dbReference type="InterPro" id="IPR013762">
    <property type="entry name" value="Integrase-like_cat_sf"/>
</dbReference>
<proteinExistence type="predicted"/>
<organism evidence="3 4">
    <name type="scientific">Sphaerotilus montanus</name>
    <dbReference type="NCBI Taxonomy" id="522889"/>
    <lineage>
        <taxon>Bacteria</taxon>
        <taxon>Pseudomonadati</taxon>
        <taxon>Pseudomonadota</taxon>
        <taxon>Betaproteobacteria</taxon>
        <taxon>Burkholderiales</taxon>
        <taxon>Sphaerotilaceae</taxon>
        <taxon>Sphaerotilus</taxon>
    </lineage>
</organism>
<comment type="caution">
    <text evidence="3">The sequence shown here is derived from an EMBL/GenBank/DDBJ whole genome shotgun (WGS) entry which is preliminary data.</text>
</comment>